<organism evidence="16 17">
    <name type="scientific">Bubo bubo</name>
    <name type="common">Eurasian eagle-owl</name>
    <name type="synonym">Strix bubo</name>
    <dbReference type="NCBI Taxonomy" id="30461"/>
    <lineage>
        <taxon>Eukaryota</taxon>
        <taxon>Metazoa</taxon>
        <taxon>Chordata</taxon>
        <taxon>Craniata</taxon>
        <taxon>Vertebrata</taxon>
        <taxon>Euteleostomi</taxon>
        <taxon>Archelosauria</taxon>
        <taxon>Archosauria</taxon>
        <taxon>Dinosauria</taxon>
        <taxon>Saurischia</taxon>
        <taxon>Theropoda</taxon>
        <taxon>Coelurosauria</taxon>
        <taxon>Aves</taxon>
        <taxon>Neognathae</taxon>
        <taxon>Neoaves</taxon>
        <taxon>Telluraves</taxon>
        <taxon>Strigiformes</taxon>
        <taxon>Strigidae</taxon>
        <taxon>Bubo</taxon>
    </lineage>
</organism>
<dbReference type="InterPro" id="IPR000980">
    <property type="entry name" value="SH2"/>
</dbReference>
<dbReference type="Ensembl" id="ENSBOBT00000006067.1">
    <property type="protein sequence ID" value="ENSBOBP00000005905.1"/>
    <property type="gene ID" value="ENSBOBG00000003931.1"/>
</dbReference>
<feature type="compositionally biased region" description="Low complexity" evidence="13">
    <location>
        <begin position="172"/>
        <end position="182"/>
    </location>
</feature>
<comment type="subcellular location">
    <subcellularLocation>
        <location evidence="2">Cytoplasm</location>
    </subcellularLocation>
    <subcellularLocation>
        <location evidence="1">Membrane</location>
    </subcellularLocation>
</comment>
<name>A0A8C0EP49_BUBBB</name>
<evidence type="ECO:0000256" key="5">
    <source>
        <dbReference type="ARBA" id="ARBA00022553"/>
    </source>
</evidence>
<comment type="subunit">
    <text evidence="8">Homodimer. Interacts with KIT/c-KIT, SHC1, EPOR, PDGFR, VAV1 and VAV3. Interacts (via N-terminal region) with SHC1. Interacts (via the phosphorylated C-terminus) with GRB2. Interacts (via its SH2 domain) with EPOR, INSR and KIT. Interacts with GRB2 after B-cell antigen receptor stimulation. Interacts (via PH domain) with VAV3. Interacts with NTRK1, NTRK2 and NTRK3 (phosphorylated); after stimulation of the receptor by its extracellular ligand and subsequent autophosphorylation of the receptor. Binds INSR, GRB2, ASB6 and CAP. Insulin stimulation leads to dissociation of CAP. Binds CBS only when SH2B2/APS has become phosphorylated. INSR binding does not depend on the phosphorylation of SH2B2/APS.</text>
</comment>
<dbReference type="PRINTS" id="PR00401">
    <property type="entry name" value="SH2DOMAIN"/>
</dbReference>
<dbReference type="PROSITE" id="PS50001">
    <property type="entry name" value="SH2"/>
    <property type="match status" value="1"/>
</dbReference>
<dbReference type="FunFam" id="2.30.29.30:FF:000187">
    <property type="entry name" value="SH2B adapter protein 2"/>
    <property type="match status" value="1"/>
</dbReference>
<evidence type="ECO:0000256" key="8">
    <source>
        <dbReference type="ARBA" id="ARBA00065784"/>
    </source>
</evidence>
<dbReference type="GO" id="GO:0050851">
    <property type="term" value="P:antigen receptor-mediated signaling pathway"/>
    <property type="evidence" value="ECO:0007669"/>
    <property type="project" value="TreeGrafter"/>
</dbReference>
<dbReference type="Pfam" id="PF00017">
    <property type="entry name" value="SH2"/>
    <property type="match status" value="1"/>
</dbReference>
<dbReference type="Gene3D" id="6.10.140.110">
    <property type="match status" value="1"/>
</dbReference>
<dbReference type="Pfam" id="PF00169">
    <property type="entry name" value="PH"/>
    <property type="match status" value="1"/>
</dbReference>
<evidence type="ECO:0000256" key="13">
    <source>
        <dbReference type="SAM" id="MobiDB-lite"/>
    </source>
</evidence>
<dbReference type="GO" id="GO:0005886">
    <property type="term" value="C:plasma membrane"/>
    <property type="evidence" value="ECO:0007669"/>
    <property type="project" value="TreeGrafter"/>
</dbReference>
<evidence type="ECO:0000256" key="3">
    <source>
        <dbReference type="ARBA" id="ARBA00010220"/>
    </source>
</evidence>
<comment type="similarity">
    <text evidence="3">Belongs to the SH2B adapter family.</text>
</comment>
<dbReference type="SMART" id="SM00252">
    <property type="entry name" value="SH2"/>
    <property type="match status" value="1"/>
</dbReference>
<keyword evidence="6 12" id="KW-0727">SH2 domain</keyword>
<reference evidence="16" key="2">
    <citation type="submission" date="2025-09" db="UniProtKB">
        <authorList>
            <consortium name="Ensembl"/>
        </authorList>
    </citation>
    <scope>IDENTIFICATION</scope>
</reference>
<keyword evidence="5" id="KW-0597">Phosphoprotein</keyword>
<evidence type="ECO:0000256" key="2">
    <source>
        <dbReference type="ARBA" id="ARBA00004496"/>
    </source>
</evidence>
<evidence type="ECO:0000256" key="1">
    <source>
        <dbReference type="ARBA" id="ARBA00004370"/>
    </source>
</evidence>
<dbReference type="PANTHER" id="PTHR10872:SF4">
    <property type="entry name" value="SH2B ADAPTER PROTEIN 2"/>
    <property type="match status" value="1"/>
</dbReference>
<dbReference type="GO" id="GO:0005737">
    <property type="term" value="C:cytoplasm"/>
    <property type="evidence" value="ECO:0007669"/>
    <property type="project" value="UniProtKB-SubCell"/>
</dbReference>
<dbReference type="PANTHER" id="PTHR10872">
    <property type="entry name" value="SH2B ADAPTER PROTEIN"/>
    <property type="match status" value="1"/>
</dbReference>
<dbReference type="AlphaFoldDB" id="A0A8C0EP49"/>
<proteinExistence type="inferred from homology"/>
<evidence type="ECO:0000256" key="10">
    <source>
        <dbReference type="ARBA" id="ARBA00075397"/>
    </source>
</evidence>
<evidence type="ECO:0000259" key="15">
    <source>
        <dbReference type="PROSITE" id="PS50003"/>
    </source>
</evidence>
<dbReference type="Gene3D" id="3.30.505.10">
    <property type="entry name" value="SH2 domain"/>
    <property type="match status" value="1"/>
</dbReference>
<sequence>MANPPCVACTHAVPLPPQPAGRWNGAAMNGDALCQEPSSPLPDWREFCELHAQAAAVDFAQKFCQFLKENPHYDTPGAETSFSHHFAANFLDIFSLEVSRVFVSDSPTKYNIVPAQQVQARKVSSYGQSRSSEDVSIHAATKPKFKKGFSLRNMSLCVVDGMKEMWHRKSSPEPGAEAAPGGKEPGDPREKWTHKLRLSKVPSSKVELVDIQREGTLRYMVADDTNCVGSSQWQKCRLLLRKAVKVEGERFLLEFYVPPKASKPKVSIPLSAIIEVRTTMPLEMPDKDNTFVLKVENGAEYILETIDSLQKHSWVADIQDCIDPGDSGDDIELASCAQGACLPGRVSSCSCEFLADGKDLCLAHNTTMATAVPVPHGRGRDSLGELLTHVPLESFLQTLESSPTAGGHLAEDNEAEAEINLSDFPWFHGTLSRIKAAQLVLFGGARSHGLFVIRQSETRPGEYVLTFNFQGKAKHLRLSLNESGQCHVQHLWFQTIFDMLRHFHTHPIPLESGGAADITLRSYVVAQSPLPGRCQGQAGARLPVEGWIGGWAGIFAEDYHEADGARSRTRAVENQYSFY</sequence>
<feature type="domain" description="PH" evidence="15">
    <location>
        <begin position="210"/>
        <end position="323"/>
    </location>
</feature>
<feature type="domain" description="SH2" evidence="14">
    <location>
        <begin position="426"/>
        <end position="524"/>
    </location>
</feature>
<keyword evidence="7" id="KW-0472">Membrane</keyword>
<dbReference type="Proteomes" id="UP000694567">
    <property type="component" value="Unplaced"/>
</dbReference>
<dbReference type="FunFam" id="3.30.505.10:FF:000008">
    <property type="entry name" value="SH2B adapter protein 1 isoform 2"/>
    <property type="match status" value="1"/>
</dbReference>
<keyword evidence="17" id="KW-1185">Reference proteome</keyword>
<dbReference type="GO" id="GO:0005068">
    <property type="term" value="F:transmembrane receptor protein tyrosine kinase adaptor activity"/>
    <property type="evidence" value="ECO:0007669"/>
    <property type="project" value="TreeGrafter"/>
</dbReference>
<dbReference type="Pfam" id="PF08916">
    <property type="entry name" value="Phe_ZIP"/>
    <property type="match status" value="1"/>
</dbReference>
<dbReference type="InterPro" id="IPR030523">
    <property type="entry name" value="SH2B"/>
</dbReference>
<keyword evidence="4" id="KW-0963">Cytoplasm</keyword>
<protein>
    <recommendedName>
        <fullName evidence="9">SH2B adapter protein 2</fullName>
    </recommendedName>
    <alternativeName>
        <fullName evidence="11">Adapter protein with pleckstrin homology and Src homology 2 domains</fullName>
    </alternativeName>
    <alternativeName>
        <fullName evidence="10">SH2 and PH domain-containing adapter protein APS</fullName>
    </alternativeName>
</protein>
<dbReference type="InterPro" id="IPR011993">
    <property type="entry name" value="PH-like_dom_sf"/>
</dbReference>
<reference evidence="16" key="1">
    <citation type="submission" date="2025-08" db="UniProtKB">
        <authorList>
            <consortium name="Ensembl"/>
        </authorList>
    </citation>
    <scope>IDENTIFICATION</scope>
</reference>
<evidence type="ECO:0000256" key="7">
    <source>
        <dbReference type="ARBA" id="ARBA00023136"/>
    </source>
</evidence>
<dbReference type="InterPro" id="IPR015012">
    <property type="entry name" value="Phe_ZIP"/>
</dbReference>
<dbReference type="SMART" id="SM00233">
    <property type="entry name" value="PH"/>
    <property type="match status" value="1"/>
</dbReference>
<dbReference type="Gene3D" id="2.30.29.30">
    <property type="entry name" value="Pleckstrin-homology domain (PH domain)/Phosphotyrosine-binding domain (PTB)"/>
    <property type="match status" value="1"/>
</dbReference>
<dbReference type="SUPFAM" id="SSF55550">
    <property type="entry name" value="SH2 domain"/>
    <property type="match status" value="1"/>
</dbReference>
<dbReference type="SUPFAM" id="SSF50729">
    <property type="entry name" value="PH domain-like"/>
    <property type="match status" value="1"/>
</dbReference>
<evidence type="ECO:0000256" key="11">
    <source>
        <dbReference type="ARBA" id="ARBA00080463"/>
    </source>
</evidence>
<dbReference type="PROSITE" id="PS50003">
    <property type="entry name" value="PH_DOMAIN"/>
    <property type="match status" value="1"/>
</dbReference>
<dbReference type="SUPFAM" id="SSF109805">
    <property type="entry name" value="Phenylalanine zipper"/>
    <property type="match status" value="1"/>
</dbReference>
<accession>A0A8C0EP49</accession>
<dbReference type="InterPro" id="IPR036860">
    <property type="entry name" value="SH2_dom_sf"/>
</dbReference>
<dbReference type="GO" id="GO:0035556">
    <property type="term" value="P:intracellular signal transduction"/>
    <property type="evidence" value="ECO:0007669"/>
    <property type="project" value="TreeGrafter"/>
</dbReference>
<dbReference type="CDD" id="cd01231">
    <property type="entry name" value="PH_SH2B_family"/>
    <property type="match status" value="1"/>
</dbReference>
<dbReference type="InterPro" id="IPR036290">
    <property type="entry name" value="Phe_ZIP_sf"/>
</dbReference>
<evidence type="ECO:0000313" key="17">
    <source>
        <dbReference type="Proteomes" id="UP000694567"/>
    </source>
</evidence>
<evidence type="ECO:0000259" key="14">
    <source>
        <dbReference type="PROSITE" id="PS50001"/>
    </source>
</evidence>
<evidence type="ECO:0000256" key="6">
    <source>
        <dbReference type="ARBA" id="ARBA00022999"/>
    </source>
</evidence>
<feature type="region of interest" description="Disordered" evidence="13">
    <location>
        <begin position="167"/>
        <end position="191"/>
    </location>
</feature>
<dbReference type="InterPro" id="IPR035058">
    <property type="entry name" value="SH2B2_SH2"/>
</dbReference>
<dbReference type="InterPro" id="IPR001849">
    <property type="entry name" value="PH_domain"/>
</dbReference>
<dbReference type="CDD" id="cd10411">
    <property type="entry name" value="SH2_SH2B2"/>
    <property type="match status" value="1"/>
</dbReference>
<evidence type="ECO:0000256" key="12">
    <source>
        <dbReference type="PROSITE-ProRule" id="PRU00191"/>
    </source>
</evidence>
<evidence type="ECO:0000256" key="9">
    <source>
        <dbReference type="ARBA" id="ARBA00073702"/>
    </source>
</evidence>
<evidence type="ECO:0000313" key="16">
    <source>
        <dbReference type="Ensembl" id="ENSBOBP00000005905.1"/>
    </source>
</evidence>
<evidence type="ECO:0000256" key="4">
    <source>
        <dbReference type="ARBA" id="ARBA00022490"/>
    </source>
</evidence>